<dbReference type="WBParaSite" id="nRc.2.0.1.t43983-RA">
    <property type="protein sequence ID" value="nRc.2.0.1.t43983-RA"/>
    <property type="gene ID" value="nRc.2.0.1.g43983"/>
</dbReference>
<sequence>MIRIKEEDNVIRISITSLLAKLVERIFRDHRNPLDSMNDAELHDGYRFDCASIFFIVDLIRADLNRCNGNHTLHPTQQRPADVRIFCIDFGFDYFPNVCKEGLFEIITCNKRQVEVGYRMHYNKMEDKTLSDFSYICKQVDIINQSFFTSTFTIITTSSPADHDGLKQSFGLFH</sequence>
<dbReference type="Proteomes" id="UP000887565">
    <property type="component" value="Unplaced"/>
</dbReference>
<evidence type="ECO:0000313" key="1">
    <source>
        <dbReference type="Proteomes" id="UP000887565"/>
    </source>
</evidence>
<name>A0A915L2K2_ROMCU</name>
<accession>A0A915L2K2</accession>
<proteinExistence type="predicted"/>
<reference evidence="2" key="1">
    <citation type="submission" date="2022-11" db="UniProtKB">
        <authorList>
            <consortium name="WormBaseParasite"/>
        </authorList>
    </citation>
    <scope>IDENTIFICATION</scope>
</reference>
<dbReference type="AlphaFoldDB" id="A0A915L2K2"/>
<protein>
    <submittedName>
        <fullName evidence="2">Uncharacterized protein</fullName>
    </submittedName>
</protein>
<organism evidence="1 2">
    <name type="scientific">Romanomermis culicivorax</name>
    <name type="common">Nematode worm</name>
    <dbReference type="NCBI Taxonomy" id="13658"/>
    <lineage>
        <taxon>Eukaryota</taxon>
        <taxon>Metazoa</taxon>
        <taxon>Ecdysozoa</taxon>
        <taxon>Nematoda</taxon>
        <taxon>Enoplea</taxon>
        <taxon>Dorylaimia</taxon>
        <taxon>Mermithida</taxon>
        <taxon>Mermithoidea</taxon>
        <taxon>Mermithidae</taxon>
        <taxon>Romanomermis</taxon>
    </lineage>
</organism>
<evidence type="ECO:0000313" key="2">
    <source>
        <dbReference type="WBParaSite" id="nRc.2.0.1.t43983-RA"/>
    </source>
</evidence>
<keyword evidence="1" id="KW-1185">Reference proteome</keyword>